<evidence type="ECO:0000313" key="1">
    <source>
        <dbReference type="EMBL" id="MFB2619294.1"/>
    </source>
</evidence>
<accession>A0ABV4VG79</accession>
<comment type="caution">
    <text evidence="1">The sequence shown here is derived from an EMBL/GenBank/DDBJ whole genome shotgun (WGS) entry which is preliminary data.</text>
</comment>
<dbReference type="InterPro" id="IPR003329">
    <property type="entry name" value="Cytidylyl_trans"/>
</dbReference>
<protein>
    <submittedName>
        <fullName evidence="1">Cytidylyltransferase domain-containing protein</fullName>
    </submittedName>
</protein>
<dbReference type="EMBL" id="JBHFGU010000002">
    <property type="protein sequence ID" value="MFB2619294.1"/>
    <property type="molecule type" value="Genomic_DNA"/>
</dbReference>
<keyword evidence="1" id="KW-0808">Transferase</keyword>
<name>A0ABV4VG79_9GAMM</name>
<gene>
    <name evidence="1" type="ORF">ACE02W_05660</name>
</gene>
<keyword evidence="1" id="KW-0548">Nucleotidyltransferase</keyword>
<dbReference type="GO" id="GO:0016779">
    <property type="term" value="F:nucleotidyltransferase activity"/>
    <property type="evidence" value="ECO:0007669"/>
    <property type="project" value="UniProtKB-KW"/>
</dbReference>
<dbReference type="Gene3D" id="3.90.550.10">
    <property type="entry name" value="Spore Coat Polysaccharide Biosynthesis Protein SpsA, Chain A"/>
    <property type="match status" value="1"/>
</dbReference>
<dbReference type="Pfam" id="PF02348">
    <property type="entry name" value="CTP_transf_3"/>
    <property type="match status" value="1"/>
</dbReference>
<evidence type="ECO:0000313" key="2">
    <source>
        <dbReference type="Proteomes" id="UP001576708"/>
    </source>
</evidence>
<organism evidence="1 2">
    <name type="scientific">Shewanella mangrovisoli</name>
    <dbReference type="NCBI Taxonomy" id="2864211"/>
    <lineage>
        <taxon>Bacteria</taxon>
        <taxon>Pseudomonadati</taxon>
        <taxon>Pseudomonadota</taxon>
        <taxon>Gammaproteobacteria</taxon>
        <taxon>Alteromonadales</taxon>
        <taxon>Shewanellaceae</taxon>
        <taxon>Shewanella</taxon>
    </lineage>
</organism>
<dbReference type="RefSeq" id="WP_342201040.1">
    <property type="nucleotide sequence ID" value="NZ_JBCATE010000002.1"/>
</dbReference>
<proteinExistence type="predicted"/>
<dbReference type="CDD" id="cd02513">
    <property type="entry name" value="CMP-NeuAc_Synthase"/>
    <property type="match status" value="1"/>
</dbReference>
<dbReference type="InterPro" id="IPR050793">
    <property type="entry name" value="CMP-NeuNAc_synthase"/>
</dbReference>
<dbReference type="Proteomes" id="UP001576708">
    <property type="component" value="Unassembled WGS sequence"/>
</dbReference>
<dbReference type="InterPro" id="IPR029044">
    <property type="entry name" value="Nucleotide-diphossugar_trans"/>
</dbReference>
<dbReference type="PANTHER" id="PTHR21485:SF6">
    <property type="entry name" value="N-ACYLNEURAMINATE CYTIDYLYLTRANSFERASE-RELATED"/>
    <property type="match status" value="1"/>
</dbReference>
<dbReference type="PANTHER" id="PTHR21485">
    <property type="entry name" value="HAD SUPERFAMILY MEMBERS CMAS AND KDSC"/>
    <property type="match status" value="1"/>
</dbReference>
<reference evidence="1 2" key="1">
    <citation type="submission" date="2024-09" db="EMBL/GenBank/DDBJ databases">
        <authorList>
            <person name="Zhang Y."/>
        </authorList>
    </citation>
    <scope>NUCLEOTIDE SEQUENCE [LARGE SCALE GENOMIC DNA]</scope>
    <source>
        <strain evidence="1 2">ZJ318</strain>
    </source>
</reference>
<keyword evidence="2" id="KW-1185">Reference proteome</keyword>
<dbReference type="SUPFAM" id="SSF53448">
    <property type="entry name" value="Nucleotide-diphospho-sugar transferases"/>
    <property type="match status" value="1"/>
</dbReference>
<sequence>MSKILALIPARGGSKRLKGKNILPFLGKPLIAQSVEVAKACPLVTSVVVSTDTEDIAEVAREYGASVPFLRPSELSTDKASSLDVVLHAINFLEKQGENYDLLLLLQPTSPLRTVEDIALAIKQYKNKNADGVISVTECEHSPLWSNVLPTNMQLDNFISDEIINRRSQDLPTYYRLNGAIYLYSVEALKKRESFFYSPNVYAYVMPNERSIDIDNKLDFDFAEFIASKNV</sequence>